<comment type="caution">
    <text evidence="1">The sequence shown here is derived from an EMBL/GenBank/DDBJ whole genome shotgun (WGS) entry which is preliminary data.</text>
</comment>
<reference evidence="1 2" key="1">
    <citation type="submission" date="2020-08" db="EMBL/GenBank/DDBJ databases">
        <title>A Genomic Blueprint of the Chicken Gut Microbiome.</title>
        <authorList>
            <person name="Gilroy R."/>
            <person name="Ravi A."/>
            <person name="Getino M."/>
            <person name="Pursley I."/>
            <person name="Horton D.L."/>
            <person name="Alikhan N.-F."/>
            <person name="Baker D."/>
            <person name="Gharbi K."/>
            <person name="Hall N."/>
            <person name="Watson M."/>
            <person name="Adriaenssens E.M."/>
            <person name="Foster-Nyarko E."/>
            <person name="Jarju S."/>
            <person name="Secka A."/>
            <person name="Antonio M."/>
            <person name="Oren A."/>
            <person name="Chaudhuri R."/>
            <person name="La Ragione R.M."/>
            <person name="Hildebrand F."/>
            <person name="Pallen M.J."/>
        </authorList>
    </citation>
    <scope>NUCLEOTIDE SEQUENCE [LARGE SCALE GENOMIC DNA]</scope>
    <source>
        <strain evidence="1 2">Sa1CVN1</strain>
    </source>
</reference>
<gene>
    <name evidence="1" type="ORF">H9625_11070</name>
</gene>
<dbReference type="InterPro" id="IPR050238">
    <property type="entry name" value="DNA_Rep/Repair_Clamp_Loader"/>
</dbReference>
<dbReference type="Pfam" id="PF13177">
    <property type="entry name" value="DNA_pol3_delta2"/>
    <property type="match status" value="1"/>
</dbReference>
<accession>A0ABR8Y9T2</accession>
<protein>
    <submittedName>
        <fullName evidence="1">DNA polymerase III subunit delta</fullName>
    </submittedName>
</protein>
<organism evidence="1 2">
    <name type="scientific">Phocaeicola intestinalis</name>
    <dbReference type="NCBI Taxonomy" id="2762212"/>
    <lineage>
        <taxon>Bacteria</taxon>
        <taxon>Pseudomonadati</taxon>
        <taxon>Bacteroidota</taxon>
        <taxon>Bacteroidia</taxon>
        <taxon>Bacteroidales</taxon>
        <taxon>Bacteroidaceae</taxon>
        <taxon>Phocaeicola</taxon>
    </lineage>
</organism>
<keyword evidence="2" id="KW-1185">Reference proteome</keyword>
<evidence type="ECO:0000313" key="2">
    <source>
        <dbReference type="Proteomes" id="UP000620874"/>
    </source>
</evidence>
<dbReference type="SUPFAM" id="SSF52540">
    <property type="entry name" value="P-loop containing nucleoside triphosphate hydrolases"/>
    <property type="match status" value="1"/>
</dbReference>
<dbReference type="RefSeq" id="WP_191764359.1">
    <property type="nucleotide sequence ID" value="NZ_JACSPP010000035.1"/>
</dbReference>
<proteinExistence type="predicted"/>
<dbReference type="EMBL" id="JACSPP010000035">
    <property type="protein sequence ID" value="MBD8040964.1"/>
    <property type="molecule type" value="Genomic_DNA"/>
</dbReference>
<dbReference type="Gene3D" id="3.40.50.300">
    <property type="entry name" value="P-loop containing nucleotide triphosphate hydrolases"/>
    <property type="match status" value="1"/>
</dbReference>
<name>A0ABR8Y9T2_9BACT</name>
<dbReference type="PANTHER" id="PTHR11669">
    <property type="entry name" value="REPLICATION FACTOR C / DNA POLYMERASE III GAMMA-TAU SUBUNIT"/>
    <property type="match status" value="1"/>
</dbReference>
<evidence type="ECO:0000313" key="1">
    <source>
        <dbReference type="EMBL" id="MBD8040964.1"/>
    </source>
</evidence>
<dbReference type="Proteomes" id="UP000620874">
    <property type="component" value="Unassembled WGS sequence"/>
</dbReference>
<dbReference type="InterPro" id="IPR027417">
    <property type="entry name" value="P-loop_NTPase"/>
</dbReference>
<sequence>MYLKDIIGQTEAKQHLLTLVHETRVPHAMLLYGPPGSGKLPLAIAFARYLTCDNPGSDDACGHCPSCLMMNKLAHPDVHFAFPVVKKKSGRDTVSADYLDAWRQQLLDTPYFNLQMWLERMGTENQQAQIFVSESDEIQRSLALKPSRSKYKIMIIWLPEKMNAECGNKLLKLLEEPPAHTVFLMVSEMPDALMPTLVSRMQRFRLPPLPEEEIASMLASRYMLTPEDSNEIAHLSEGSIIAAIGNIRLSEERRLFFDLFTSLMRLAYARRLKELKAWSEQVAALGRERQKSFLDYSERMLRENFIYNFHHPEMNYMAREEKQFATRFAPYINERNVMGILGELQEAARHIEQNANPKFVFFDFVLKIIVWLVKK</sequence>
<dbReference type="PANTHER" id="PTHR11669:SF8">
    <property type="entry name" value="DNA POLYMERASE III SUBUNIT DELTA"/>
    <property type="match status" value="1"/>
</dbReference>